<dbReference type="GO" id="GO:0008484">
    <property type="term" value="F:sulfuric ester hydrolase activity"/>
    <property type="evidence" value="ECO:0007669"/>
    <property type="project" value="TreeGrafter"/>
</dbReference>
<organism evidence="5 6">
    <name type="scientific">Phycisphaera mikurensis (strain NBRC 102666 / KCTC 22515 / FYK2301M01)</name>
    <dbReference type="NCBI Taxonomy" id="1142394"/>
    <lineage>
        <taxon>Bacteria</taxon>
        <taxon>Pseudomonadati</taxon>
        <taxon>Planctomycetota</taxon>
        <taxon>Phycisphaerae</taxon>
        <taxon>Phycisphaerales</taxon>
        <taxon>Phycisphaeraceae</taxon>
        <taxon>Phycisphaera</taxon>
    </lineage>
</organism>
<evidence type="ECO:0000256" key="1">
    <source>
        <dbReference type="ARBA" id="ARBA00008779"/>
    </source>
</evidence>
<dbReference type="HOGENOM" id="CLU_006332_9_3_0"/>
<gene>
    <name evidence="5" type="ordered locus">PSMK_05120</name>
</gene>
<dbReference type="EMBL" id="AP012338">
    <property type="protein sequence ID" value="BAM02671.1"/>
    <property type="molecule type" value="Genomic_DNA"/>
</dbReference>
<dbReference type="EC" id="3.1.6.-" evidence="5"/>
<keyword evidence="3 5" id="KW-0378">Hydrolase</keyword>
<dbReference type="SUPFAM" id="SSF53649">
    <property type="entry name" value="Alkaline phosphatase-like"/>
    <property type="match status" value="1"/>
</dbReference>
<dbReference type="RefSeq" id="WP_014435891.1">
    <property type="nucleotide sequence ID" value="NC_017080.1"/>
</dbReference>
<dbReference type="PANTHER" id="PTHR45953">
    <property type="entry name" value="IDURONATE 2-SULFATASE"/>
    <property type="match status" value="1"/>
</dbReference>
<name>I0IBN3_PHYMF</name>
<proteinExistence type="inferred from homology"/>
<evidence type="ECO:0000256" key="3">
    <source>
        <dbReference type="ARBA" id="ARBA00022801"/>
    </source>
</evidence>
<dbReference type="OrthoDB" id="9762324at2"/>
<evidence type="ECO:0000259" key="4">
    <source>
        <dbReference type="Pfam" id="PF00884"/>
    </source>
</evidence>
<accession>I0IBN3</accession>
<dbReference type="eggNOG" id="COG3119">
    <property type="taxonomic scope" value="Bacteria"/>
</dbReference>
<evidence type="ECO:0000256" key="2">
    <source>
        <dbReference type="ARBA" id="ARBA00022723"/>
    </source>
</evidence>
<dbReference type="PANTHER" id="PTHR45953:SF1">
    <property type="entry name" value="IDURONATE 2-SULFATASE"/>
    <property type="match status" value="1"/>
</dbReference>
<evidence type="ECO:0000313" key="6">
    <source>
        <dbReference type="Proteomes" id="UP000007881"/>
    </source>
</evidence>
<dbReference type="STRING" id="1142394.PSMK_05120"/>
<reference evidence="5 6" key="1">
    <citation type="submission" date="2012-02" db="EMBL/GenBank/DDBJ databases">
        <title>Complete genome sequence of Phycisphaera mikurensis NBRC 102666.</title>
        <authorList>
            <person name="Ankai A."/>
            <person name="Hosoyama A."/>
            <person name="Terui Y."/>
            <person name="Sekine M."/>
            <person name="Fukai R."/>
            <person name="Kato Y."/>
            <person name="Nakamura S."/>
            <person name="Yamada-Narita S."/>
            <person name="Kawakoshi A."/>
            <person name="Fukunaga Y."/>
            <person name="Yamazaki S."/>
            <person name="Fujita N."/>
        </authorList>
    </citation>
    <scope>NUCLEOTIDE SEQUENCE [LARGE SCALE GENOMIC DNA]</scope>
    <source>
        <strain evidence="6">NBRC 102666 / KCTC 22515 / FYK2301M01</strain>
    </source>
</reference>
<protein>
    <submittedName>
        <fullName evidence="5">Putative sulfatase</fullName>
        <ecNumber evidence="5">3.1.6.-</ecNumber>
    </submittedName>
</protein>
<dbReference type="Pfam" id="PF00884">
    <property type="entry name" value="Sulfatase"/>
    <property type="match status" value="1"/>
</dbReference>
<dbReference type="CDD" id="cd16027">
    <property type="entry name" value="SGSH"/>
    <property type="match status" value="1"/>
</dbReference>
<feature type="domain" description="Sulfatase N-terminal" evidence="4">
    <location>
        <begin position="6"/>
        <end position="293"/>
    </location>
</feature>
<dbReference type="GO" id="GO:0046872">
    <property type="term" value="F:metal ion binding"/>
    <property type="evidence" value="ECO:0007669"/>
    <property type="project" value="UniProtKB-KW"/>
</dbReference>
<dbReference type="InterPro" id="IPR017850">
    <property type="entry name" value="Alkaline_phosphatase_core_sf"/>
</dbReference>
<dbReference type="KEGG" id="phm:PSMK_05120"/>
<dbReference type="Gene3D" id="3.40.720.10">
    <property type="entry name" value="Alkaline Phosphatase, subunit A"/>
    <property type="match status" value="1"/>
</dbReference>
<keyword evidence="6" id="KW-1185">Reference proteome</keyword>
<dbReference type="PROSITE" id="PS00523">
    <property type="entry name" value="SULFATASE_1"/>
    <property type="match status" value="1"/>
</dbReference>
<dbReference type="Proteomes" id="UP000007881">
    <property type="component" value="Chromosome"/>
</dbReference>
<dbReference type="AlphaFoldDB" id="I0IBN3"/>
<keyword evidence="2" id="KW-0479">Metal-binding</keyword>
<dbReference type="InterPro" id="IPR000917">
    <property type="entry name" value="Sulfatase_N"/>
</dbReference>
<dbReference type="GO" id="GO:0005737">
    <property type="term" value="C:cytoplasm"/>
    <property type="evidence" value="ECO:0007669"/>
    <property type="project" value="TreeGrafter"/>
</dbReference>
<dbReference type="InterPro" id="IPR024607">
    <property type="entry name" value="Sulfatase_CS"/>
</dbReference>
<evidence type="ECO:0000313" key="5">
    <source>
        <dbReference type="EMBL" id="BAM02671.1"/>
    </source>
</evidence>
<comment type="similarity">
    <text evidence="1">Belongs to the sulfatase family.</text>
</comment>
<sequence>MPPLNVLYLHSHDTGRFVRPHGHAVPTPNLQAFAERGVLFRQAFSAGPTCSPSRATLFTGRPPHAVGMYGLAHEGWSLEPGCETLVTTLGRAGYRTVLGGFQHLTAWADDDWRTLGYAAASPARNGTAAERTAAACAFLRGPHDRPFFLDLGFIETHRRGDADRDGEPIQWHNGRSEPLGDPRYVRVPATLPDTPATRTDFADFLASAERLDRCCGEVLAALDAAGLREDTIVLITTDHGIAFPGMKCNLTDHGTGVLMMLAGPERLGLAGGRVIDAMVTHADVFPSLCGWLGLPEPPGLTGRSLAPLLDGRLDPAQPDALHDAVFTQVNHHLRREVERAIRTPRFKYIRRYQDDPITAHSTDASVSERVMREAGWGEQPLPAERLHDLWLDPQESCDLAAGAEHAGTVAALRGSLEAWMRRHGDPALRHAVPEPAR</sequence>